<gene>
    <name evidence="1" type="ORF">B4067_4676</name>
</gene>
<dbReference type="AlphaFoldDB" id="A0ABD3ZZA4"/>
<evidence type="ECO:0000313" key="2">
    <source>
        <dbReference type="Proteomes" id="UP000031970"/>
    </source>
</evidence>
<comment type="caution">
    <text evidence="1">The sequence shown here is derived from an EMBL/GenBank/DDBJ whole genome shotgun (WGS) entry which is preliminary data.</text>
</comment>
<organism evidence="1 2">
    <name type="scientific">Bacillus subtilis subsp. subtilis</name>
    <dbReference type="NCBI Taxonomy" id="135461"/>
    <lineage>
        <taxon>Bacteria</taxon>
        <taxon>Bacillati</taxon>
        <taxon>Bacillota</taxon>
        <taxon>Bacilli</taxon>
        <taxon>Bacillales</taxon>
        <taxon>Bacillaceae</taxon>
        <taxon>Bacillus</taxon>
    </lineage>
</organism>
<name>A0ABD3ZZA4_BACIU</name>
<reference evidence="1 2" key="1">
    <citation type="submission" date="2014-11" db="EMBL/GenBank/DDBJ databases">
        <title>Draft Genome Sequences of Nine Bacillus subtilis Strains that Form Spores with High Heat-Resistance.</title>
        <authorList>
            <person name="Krawcyk A.O."/>
            <person name="Berendsen E.M."/>
            <person name="de Jong A."/>
            <person name="Holsappel S."/>
            <person name="Eijlander R.T."/>
            <person name="Wells-Bennik M."/>
            <person name="Kuipers O.P."/>
        </authorList>
    </citation>
    <scope>NUCLEOTIDE SEQUENCE [LARGE SCALE GENOMIC DNA]</scope>
    <source>
        <strain evidence="1 2">B4067</strain>
    </source>
</reference>
<accession>A0ABD3ZZA4</accession>
<sequence length="86" mass="9800">MSKVVIKKRKDAQGNMMIFGNYDVLIDDKHLKDLIPRGITSLKLDLTAAKTPVLKIEVVAEEIEFEGDAEIIQGKQKRAHMRKHRS</sequence>
<protein>
    <submittedName>
        <fullName evidence="1">Uncharacterized protein</fullName>
    </submittedName>
</protein>
<dbReference type="Proteomes" id="UP000031970">
    <property type="component" value="Unassembled WGS sequence"/>
</dbReference>
<evidence type="ECO:0000313" key="1">
    <source>
        <dbReference type="EMBL" id="KIL33457.1"/>
    </source>
</evidence>
<dbReference type="RefSeq" id="WP_041053005.1">
    <property type="nucleotide sequence ID" value="NZ_JSXS01000013.1"/>
</dbReference>
<proteinExistence type="predicted"/>
<dbReference type="EMBL" id="JSXS01000013">
    <property type="protein sequence ID" value="KIL33457.1"/>
    <property type="molecule type" value="Genomic_DNA"/>
</dbReference>